<evidence type="ECO:0000256" key="5">
    <source>
        <dbReference type="RuleBase" id="RU367124"/>
    </source>
</evidence>
<dbReference type="EMBL" id="NBNE01006609">
    <property type="protein sequence ID" value="OWZ01782.1"/>
    <property type="molecule type" value="Genomic_DNA"/>
</dbReference>
<dbReference type="Pfam" id="PF16810">
    <property type="entry name" value="RXLR"/>
    <property type="match status" value="1"/>
</dbReference>
<evidence type="ECO:0000256" key="1">
    <source>
        <dbReference type="ARBA" id="ARBA00004613"/>
    </source>
</evidence>
<organism evidence="6 7">
    <name type="scientific">Phytophthora megakarya</name>
    <dbReference type="NCBI Taxonomy" id="4795"/>
    <lineage>
        <taxon>Eukaryota</taxon>
        <taxon>Sar</taxon>
        <taxon>Stramenopiles</taxon>
        <taxon>Oomycota</taxon>
        <taxon>Peronosporomycetes</taxon>
        <taxon>Peronosporales</taxon>
        <taxon>Peronosporaceae</taxon>
        <taxon>Phytophthora</taxon>
    </lineage>
</organism>
<comment type="domain">
    <text evidence="5">The RxLR-dEER motif acts to carry the protein into the host cell cytoplasm through binding to cell surface phosphatidylinositol-3-phosphate.</text>
</comment>
<comment type="similarity">
    <text evidence="2 5">Belongs to the RxLR effector family.</text>
</comment>
<comment type="subcellular location">
    <subcellularLocation>
        <location evidence="1 5">Secreted</location>
    </subcellularLocation>
</comment>
<sequence length="123" mass="13326">FAVIIAATLHVSGAVVHATKDSKVMIDNVAAPAIEGAPHANAGRQLRRVDKNAEKEAALEEERMGTSVVGKFIQNKAAQFMKSSAGQWLNKKSALRKAAREKKLNEWNAIRRQNIHLSGGTAK</sequence>
<comment type="caution">
    <text evidence="6">The sequence shown here is derived from an EMBL/GenBank/DDBJ whole genome shotgun (WGS) entry which is preliminary data.</text>
</comment>
<dbReference type="AlphaFoldDB" id="A0A225V8Z0"/>
<accession>A0A225V8Z0</accession>
<keyword evidence="3 5" id="KW-0964">Secreted</keyword>
<gene>
    <name evidence="6" type="ORF">PHMEG_00026767</name>
</gene>
<evidence type="ECO:0000256" key="3">
    <source>
        <dbReference type="ARBA" id="ARBA00022525"/>
    </source>
</evidence>
<keyword evidence="4" id="KW-0732">Signal</keyword>
<name>A0A225V8Z0_9STRA</name>
<evidence type="ECO:0000256" key="4">
    <source>
        <dbReference type="ARBA" id="ARBA00022729"/>
    </source>
</evidence>
<keyword evidence="7" id="KW-1185">Reference proteome</keyword>
<evidence type="ECO:0000313" key="6">
    <source>
        <dbReference type="EMBL" id="OWZ01782.1"/>
    </source>
</evidence>
<evidence type="ECO:0000256" key="2">
    <source>
        <dbReference type="ARBA" id="ARBA00010400"/>
    </source>
</evidence>
<proteinExistence type="inferred from homology"/>
<evidence type="ECO:0000313" key="7">
    <source>
        <dbReference type="Proteomes" id="UP000198211"/>
    </source>
</evidence>
<reference evidence="7" key="1">
    <citation type="submission" date="2017-03" db="EMBL/GenBank/DDBJ databases">
        <title>Phytopthora megakarya and P. palmivora, two closely related causual agents of cacao black pod achieved similar genome size and gene model numbers by different mechanisms.</title>
        <authorList>
            <person name="Ali S."/>
            <person name="Shao J."/>
            <person name="Larry D.J."/>
            <person name="Kronmiller B."/>
            <person name="Shen D."/>
            <person name="Strem M.D."/>
            <person name="Melnick R.L."/>
            <person name="Guiltinan M.J."/>
            <person name="Tyler B.M."/>
            <person name="Meinhardt L.W."/>
            <person name="Bailey B.A."/>
        </authorList>
    </citation>
    <scope>NUCLEOTIDE SEQUENCE [LARGE SCALE GENOMIC DNA]</scope>
    <source>
        <strain evidence="7">zdho120</strain>
    </source>
</reference>
<dbReference type="OrthoDB" id="100036at2759"/>
<feature type="non-terminal residue" evidence="6">
    <location>
        <position position="1"/>
    </location>
</feature>
<dbReference type="Proteomes" id="UP000198211">
    <property type="component" value="Unassembled WGS sequence"/>
</dbReference>
<protein>
    <recommendedName>
        <fullName evidence="5">RxLR effector protein</fullName>
    </recommendedName>
</protein>
<comment type="function">
    <text evidence="5">Effector that suppresses plant defense responses during pathogen infection.</text>
</comment>
<dbReference type="InterPro" id="IPR031825">
    <property type="entry name" value="RXLR"/>
</dbReference>